<gene>
    <name evidence="2" type="ORF">BN2476_420026</name>
</gene>
<accession>A0A1N7SC15</accession>
<keyword evidence="3" id="KW-1185">Reference proteome</keyword>
<protein>
    <submittedName>
        <fullName evidence="2">Uncharacterized protein</fullName>
    </submittedName>
</protein>
<name>A0A1N7SC15_9BURK</name>
<sequence length="72" mass="8087">MCSAGGVMKRRNARQLVRLLSDMRHAADCRALRAAATQRAMELAAAEAAEEEQEKPDTVREGSREKRTWRTS</sequence>
<organism evidence="2 3">
    <name type="scientific">Paraburkholderia piptadeniae</name>
    <dbReference type="NCBI Taxonomy" id="1701573"/>
    <lineage>
        <taxon>Bacteria</taxon>
        <taxon>Pseudomonadati</taxon>
        <taxon>Pseudomonadota</taxon>
        <taxon>Betaproteobacteria</taxon>
        <taxon>Burkholderiales</taxon>
        <taxon>Burkholderiaceae</taxon>
        <taxon>Paraburkholderia</taxon>
    </lineage>
</organism>
<evidence type="ECO:0000313" key="2">
    <source>
        <dbReference type="EMBL" id="SIT44508.1"/>
    </source>
</evidence>
<proteinExistence type="predicted"/>
<dbReference type="EMBL" id="CYGY02000042">
    <property type="protein sequence ID" value="SIT44508.1"/>
    <property type="molecule type" value="Genomic_DNA"/>
</dbReference>
<reference evidence="2" key="1">
    <citation type="submission" date="2016-12" db="EMBL/GenBank/DDBJ databases">
        <authorList>
            <person name="Moulin L."/>
        </authorList>
    </citation>
    <scope>NUCLEOTIDE SEQUENCE [LARGE SCALE GENOMIC DNA]</scope>
    <source>
        <strain evidence="2">STM 7183</strain>
    </source>
</reference>
<feature type="region of interest" description="Disordered" evidence="1">
    <location>
        <begin position="43"/>
        <end position="72"/>
    </location>
</feature>
<dbReference type="AlphaFoldDB" id="A0A1N7SC15"/>
<comment type="caution">
    <text evidence="2">The sequence shown here is derived from an EMBL/GenBank/DDBJ whole genome shotgun (WGS) entry which is preliminary data.</text>
</comment>
<evidence type="ECO:0000313" key="3">
    <source>
        <dbReference type="Proteomes" id="UP000195569"/>
    </source>
</evidence>
<dbReference type="Proteomes" id="UP000195569">
    <property type="component" value="Unassembled WGS sequence"/>
</dbReference>
<evidence type="ECO:0000256" key="1">
    <source>
        <dbReference type="SAM" id="MobiDB-lite"/>
    </source>
</evidence>
<feature type="compositionally biased region" description="Basic and acidic residues" evidence="1">
    <location>
        <begin position="55"/>
        <end position="72"/>
    </location>
</feature>